<dbReference type="EMBL" id="CP023344">
    <property type="protein sequence ID" value="ATC63932.1"/>
    <property type="molecule type" value="Genomic_DNA"/>
</dbReference>
<evidence type="ECO:0000313" key="7">
    <source>
        <dbReference type="EMBL" id="ATC63932.1"/>
    </source>
</evidence>
<reference evidence="7 8" key="1">
    <citation type="submission" date="2017-09" db="EMBL/GenBank/DDBJ databases">
        <title>Complete genome sequence of Verrucomicrobial strain HZ-65, isolated from freshwater.</title>
        <authorList>
            <person name="Choi A."/>
        </authorList>
    </citation>
    <scope>NUCLEOTIDE SEQUENCE [LARGE SCALE GENOMIC DNA]</scope>
    <source>
        <strain evidence="7 8">HZ-65</strain>
    </source>
</reference>
<feature type="domain" description="Ig-like" evidence="6">
    <location>
        <begin position="377"/>
        <end position="456"/>
    </location>
</feature>
<keyword evidence="5" id="KW-0732">Signal</keyword>
<dbReference type="SUPFAM" id="SSF51126">
    <property type="entry name" value="Pectin lyase-like"/>
    <property type="match status" value="3"/>
</dbReference>
<dbReference type="InterPro" id="IPR036179">
    <property type="entry name" value="Ig-like_dom_sf"/>
</dbReference>
<keyword evidence="4" id="KW-0119">Carbohydrate metabolism</keyword>
<accession>A0A290QJ71</accession>
<feature type="domain" description="Ig-like" evidence="6">
    <location>
        <begin position="945"/>
        <end position="1025"/>
    </location>
</feature>
<sequence length="2010" mass="205542">MKIPALLRSLLLLGTALLVAQPAHAATTLLDDSFADANSQNQALASNSAWLFNGRAAHTRTDTAGSVSFAVTSSSSDGFWAHFTDSASPVTLAVGDQLTVSMTFSVTGLVGTGQDIRFGVFDSKTTRNTANLTGGMNSTTVFPDDTAYALQFYASGTGSPFVAYKRVAPGTTGITSSGNPFNTLAATDWTPLTDSSSGATARTALSNSTPYTLTYSITRVDASNTRIDAAVTGGSLSNYTWTATDTSAPYTTFDMMAFRIGGSGFSTGIAFTNVKAIYTPALPVITAQPTFTGGVTTLSIGTGGTTTLSVTATGSALTYQWKKDGNALSGATASTLALANLQIADSGAYTVDITNGGGTVPSSAANLTVTSGSVNPPPVIGTHPASQNLLNGANITLTVTATGNALTYQWKKNGADISGAATASLALTNLQPSDAASYTVTVSNDGGAVTSNPALLGVLSPALTFASASPSAGTLVNPDTPLTLTFASAPSFGTSGTIKIYDASNDSVVDTIDMASTAVTGNLSYLSGVPYQTKTVGGLTSVNYYPVILSGNTAKIYPRNGSLAYNKTYYVRIDRGAFKDAQGDFAGIANNTTWTFATKTAAPALGTLVTVAADGSGDFNTVQGALDFVPAGSTARTIFIKNGTYFEQIYFTGRNNLTLLGESADNTVIVYPTNNTFNNVSSGSYRRGTVLAQSVNGLVLANFTIRNSTPQNGSQAEALIVKGSATTGRNLATRLKLYSYQDTLQVDGQFYMSDSYIEGDVDFLWGNGPSFFRNCEIKSLLRANNNAPVVAQVRNSAGNHGFVFQACRFTASAGVTGGFLNRIDPSSAQYPNCEMVLLDSIIGDATNNNFLNTNVGTSGSNYFTGWWQLNNVAADVATVHHWDNNSVDKDGAPVTFAPPPASRPASTIMPVDTTTQANYRDAFWVLNTTITGAATAGTWTPALSPLFLTHPAAASVNAGQPVTLTATTAAIPSATYQWKKDGTDISGATSATYTIASAAAGDTGTYTVVATNASGSTTSNPATVTVAGGVVAPTITTHPASQNVSAGTNVTFTVAATGTTPFTYQWKKGGNDISGATSASLLLSATTLADSGTYSVVVTNSAGSATSNAATLAVNGLAGISTPDGFAATVTGGAAGPTVTVTTASALRQYAEAAATSPYVIIVSGTIDLGAAGRVNVKSNKTIKGENTASTILGTLTISNATNVIVSNLHVSANTGAAAENDGITIAASTYVLVTKCTIYDCTDGNLDVINGSDFVTVSWCKFYYTRNNGHNFSNLIGSADDDLGAGGQYRVTWHHNWWSTGAMQRMLACRFGGAHMYNNYWDCSGNDYATESRNTAEMLSEHNSYNGVKNPLAKRTALPVDQSKLMTIGNLFTNCTGTQATSADAIFSPPYSYPLLDVNNVAALVQAGAGNVAIDAPASLGSATITGSTSVVTGASVTFTAAPTGFTPASYQWRFKNAAISGATSATLARPNVQSTDAGAYTVVLGLPGGGYIVSTPLTLAVTAAPIPPAITSQPASLTVSIGSSAAFSVTATGTGLSYQWKKAGANINGATAATYTIATAALTDAASYTVTVTNTAGSVTSNAATLIVAPAFAAPAPGGYSTGTTGGGSATQSVVTTAADFRTQAESTTAAVITVSSTLNLGSTKVAVKSNKTIQGLDANSTLIGNLELASGVSNVVLRGLNLTNPAGDALTLTGATGVFISHVTFFDSSDTLLRIAAGTDNITISWSEFYYSTSHSGPRRALLIGAATGETKALRVTLDHNWFADRVDQQQPDSTWGQVHAYNNYFNPAGTANTSGSIARASAQFLSERNQYTSIVSPLTKTGGGLIRTIGNAYTTTTGTAADAGTDTVFTPSYSYHLHTTADVPALLLAGAGNTAGGASATLSAASASINASATTVTAGSSFTLTASTSISAVTSWQWRLNHTDIPGATSQSYTVSSAQSANAGTYTVAALQVTGEAVISTPVTLTVNPAPLPPPAKTGGGGGSPSLWFFGALALLASLRNFKKSV</sequence>
<dbReference type="InterPro" id="IPR002022">
    <property type="entry name" value="Pec_lyase"/>
</dbReference>
<dbReference type="SMART" id="SM00710">
    <property type="entry name" value="PbH1"/>
    <property type="match status" value="5"/>
</dbReference>
<dbReference type="Pfam" id="PF00544">
    <property type="entry name" value="Pectate_lyase_4"/>
    <property type="match status" value="2"/>
</dbReference>
<gene>
    <name evidence="7" type="ORF">CMV30_08185</name>
</gene>
<evidence type="ECO:0000256" key="2">
    <source>
        <dbReference type="ARBA" id="ARBA00023085"/>
    </source>
</evidence>
<dbReference type="PANTHER" id="PTHR31683:SF18">
    <property type="entry name" value="PECTATE LYASE 21-RELATED"/>
    <property type="match status" value="1"/>
</dbReference>
<comment type="subcellular location">
    <subcellularLocation>
        <location evidence="4">Secreted</location>
    </subcellularLocation>
</comment>
<protein>
    <recommendedName>
        <fullName evidence="6">Ig-like domain-containing protein</fullName>
    </recommendedName>
</protein>
<dbReference type="GO" id="GO:0000272">
    <property type="term" value="P:polysaccharide catabolic process"/>
    <property type="evidence" value="ECO:0007669"/>
    <property type="project" value="UniProtKB-KW"/>
</dbReference>
<dbReference type="InterPro" id="IPR000070">
    <property type="entry name" value="Pectinesterase_cat"/>
</dbReference>
<dbReference type="InterPro" id="IPR012334">
    <property type="entry name" value="Pectin_lyas_fold"/>
</dbReference>
<dbReference type="InterPro" id="IPR045032">
    <property type="entry name" value="PEL"/>
</dbReference>
<feature type="domain" description="Ig-like" evidence="6">
    <location>
        <begin position="1033"/>
        <end position="1113"/>
    </location>
</feature>
<dbReference type="Gene3D" id="2.60.40.10">
    <property type="entry name" value="Immunoglobulins"/>
    <property type="match status" value="7"/>
</dbReference>
<dbReference type="GO" id="GO:0005576">
    <property type="term" value="C:extracellular region"/>
    <property type="evidence" value="ECO:0007669"/>
    <property type="project" value="UniProtKB-SubCell"/>
</dbReference>
<dbReference type="OrthoDB" id="195152at2"/>
<keyword evidence="4" id="KW-0624">Polysaccharide degradation</keyword>
<keyword evidence="1" id="KW-0378">Hydrolase</keyword>
<feature type="domain" description="Ig-like" evidence="6">
    <location>
        <begin position="1510"/>
        <end position="1589"/>
    </location>
</feature>
<evidence type="ECO:0000313" key="8">
    <source>
        <dbReference type="Proteomes" id="UP000217265"/>
    </source>
</evidence>
<dbReference type="InterPro" id="IPR011050">
    <property type="entry name" value="Pectin_lyase_fold/virulence"/>
</dbReference>
<dbReference type="Gene3D" id="2.160.20.10">
    <property type="entry name" value="Single-stranded right-handed beta-helix, Pectin lyase-like"/>
    <property type="match status" value="3"/>
</dbReference>
<dbReference type="Pfam" id="PF01095">
    <property type="entry name" value="Pectinesterase"/>
    <property type="match status" value="1"/>
</dbReference>
<dbReference type="Pfam" id="PF07679">
    <property type="entry name" value="I-set"/>
    <property type="match status" value="1"/>
</dbReference>
<dbReference type="SMART" id="SM00656">
    <property type="entry name" value="Amb_all"/>
    <property type="match status" value="2"/>
</dbReference>
<feature type="signal peptide" evidence="5">
    <location>
        <begin position="1"/>
        <end position="25"/>
    </location>
</feature>
<dbReference type="RefSeq" id="WP_096055564.1">
    <property type="nucleotide sequence ID" value="NZ_CP023344.1"/>
</dbReference>
<dbReference type="GO" id="GO:0030599">
    <property type="term" value="F:pectinesterase activity"/>
    <property type="evidence" value="ECO:0007669"/>
    <property type="project" value="InterPro"/>
</dbReference>
<feature type="chain" id="PRO_5013284779" description="Ig-like domain-containing protein" evidence="5">
    <location>
        <begin position="26"/>
        <end position="2010"/>
    </location>
</feature>
<evidence type="ECO:0000256" key="3">
    <source>
        <dbReference type="ARBA" id="ARBA00023239"/>
    </source>
</evidence>
<evidence type="ECO:0000256" key="1">
    <source>
        <dbReference type="ARBA" id="ARBA00022801"/>
    </source>
</evidence>
<dbReference type="InterPro" id="IPR003598">
    <property type="entry name" value="Ig_sub2"/>
</dbReference>
<organism evidence="7 8">
    <name type="scientific">Nibricoccus aquaticus</name>
    <dbReference type="NCBI Taxonomy" id="2576891"/>
    <lineage>
        <taxon>Bacteria</taxon>
        <taxon>Pseudomonadati</taxon>
        <taxon>Verrucomicrobiota</taxon>
        <taxon>Opitutia</taxon>
        <taxon>Opitutales</taxon>
        <taxon>Opitutaceae</taxon>
        <taxon>Nibricoccus</taxon>
    </lineage>
</organism>
<dbReference type="CDD" id="cd00096">
    <property type="entry name" value="Ig"/>
    <property type="match status" value="1"/>
</dbReference>
<dbReference type="InterPro" id="IPR013098">
    <property type="entry name" value="Ig_I-set"/>
</dbReference>
<dbReference type="PANTHER" id="PTHR31683">
    <property type="entry name" value="PECTATE LYASE 18-RELATED"/>
    <property type="match status" value="1"/>
</dbReference>
<dbReference type="InterPro" id="IPR013783">
    <property type="entry name" value="Ig-like_fold"/>
</dbReference>
<evidence type="ECO:0000259" key="6">
    <source>
        <dbReference type="PROSITE" id="PS50835"/>
    </source>
</evidence>
<feature type="domain" description="Ig-like" evidence="6">
    <location>
        <begin position="283"/>
        <end position="368"/>
    </location>
</feature>
<proteinExistence type="inferred from homology"/>
<dbReference type="KEGG" id="vbh:CMV30_08185"/>
<keyword evidence="3 4" id="KW-0456">Lyase</keyword>
<dbReference type="InterPro" id="IPR006626">
    <property type="entry name" value="PbH1"/>
</dbReference>
<dbReference type="SUPFAM" id="SSF48726">
    <property type="entry name" value="Immunoglobulin"/>
    <property type="match status" value="7"/>
</dbReference>
<dbReference type="SMART" id="SM00408">
    <property type="entry name" value="IGc2"/>
    <property type="match status" value="4"/>
</dbReference>
<dbReference type="GO" id="GO:0042545">
    <property type="term" value="P:cell wall modification"/>
    <property type="evidence" value="ECO:0007669"/>
    <property type="project" value="InterPro"/>
</dbReference>
<keyword evidence="4" id="KW-0964">Secreted</keyword>
<dbReference type="InterPro" id="IPR007110">
    <property type="entry name" value="Ig-like_dom"/>
</dbReference>
<evidence type="ECO:0000256" key="5">
    <source>
        <dbReference type="SAM" id="SignalP"/>
    </source>
</evidence>
<comment type="similarity">
    <text evidence="4">Belongs to the polysaccharide lyase 1 family.</text>
</comment>
<keyword evidence="2" id="KW-0063">Aspartyl esterase</keyword>
<dbReference type="SMART" id="SM00409">
    <property type="entry name" value="IG"/>
    <property type="match status" value="7"/>
</dbReference>
<dbReference type="GO" id="GO:0030570">
    <property type="term" value="F:pectate lyase activity"/>
    <property type="evidence" value="ECO:0007669"/>
    <property type="project" value="InterPro"/>
</dbReference>
<keyword evidence="8" id="KW-1185">Reference proteome</keyword>
<dbReference type="Pfam" id="PF13927">
    <property type="entry name" value="Ig_3"/>
    <property type="match status" value="3"/>
</dbReference>
<dbReference type="PROSITE" id="PS50835">
    <property type="entry name" value="IG_LIKE"/>
    <property type="match status" value="5"/>
</dbReference>
<dbReference type="InterPro" id="IPR003599">
    <property type="entry name" value="Ig_sub"/>
</dbReference>
<evidence type="ECO:0000256" key="4">
    <source>
        <dbReference type="RuleBase" id="RU361173"/>
    </source>
</evidence>
<dbReference type="Proteomes" id="UP000217265">
    <property type="component" value="Chromosome"/>
</dbReference>
<name>A0A290QJ71_9BACT</name>